<evidence type="ECO:0000256" key="4">
    <source>
        <dbReference type="ARBA" id="ARBA00023180"/>
    </source>
</evidence>
<dbReference type="AlphaFoldDB" id="A0A060Y6V6"/>
<evidence type="ECO:0000259" key="5">
    <source>
        <dbReference type="PROSITE" id="PS50835"/>
    </source>
</evidence>
<dbReference type="InterPro" id="IPR003599">
    <property type="entry name" value="Ig_sub"/>
</dbReference>
<dbReference type="PANTHER" id="PTHR12080:SF59">
    <property type="entry name" value="HEPATIC AND GLIAL CELL ADHESION MOLECULE"/>
    <property type="match status" value="1"/>
</dbReference>
<reference evidence="6" key="2">
    <citation type="submission" date="2014-03" db="EMBL/GenBank/DDBJ databases">
        <authorList>
            <person name="Genoscope - CEA"/>
        </authorList>
    </citation>
    <scope>NUCLEOTIDE SEQUENCE</scope>
</reference>
<evidence type="ECO:0000256" key="3">
    <source>
        <dbReference type="ARBA" id="ARBA00023136"/>
    </source>
</evidence>
<dbReference type="EMBL" id="FR908059">
    <property type="protein sequence ID" value="CDQ87653.1"/>
    <property type="molecule type" value="Genomic_DNA"/>
</dbReference>
<dbReference type="PaxDb" id="8022-A0A060Y6V6"/>
<dbReference type="InterPro" id="IPR036179">
    <property type="entry name" value="Ig-like_dom_sf"/>
</dbReference>
<dbReference type="InterPro" id="IPR015631">
    <property type="entry name" value="CD2/SLAM_rcpt"/>
</dbReference>
<dbReference type="STRING" id="8022.A0A060Y6V6"/>
<gene>
    <name evidence="6" type="ORF">GSONMT00059552001</name>
</gene>
<dbReference type="PROSITE" id="PS50835">
    <property type="entry name" value="IG_LIKE"/>
    <property type="match status" value="1"/>
</dbReference>
<accession>A0A060Y6V6</accession>
<evidence type="ECO:0000256" key="1">
    <source>
        <dbReference type="ARBA" id="ARBA00004370"/>
    </source>
</evidence>
<dbReference type="GO" id="GO:0016020">
    <property type="term" value="C:membrane"/>
    <property type="evidence" value="ECO:0007669"/>
    <property type="project" value="UniProtKB-SubCell"/>
</dbReference>
<protein>
    <recommendedName>
        <fullName evidence="5">Ig-like domain-containing protein</fullName>
    </recommendedName>
</protein>
<sequence>MLLTNKLMGFDAISKTLCQRRTGSILKVLLKMILLVLSLLTVLSVVMGDTIGYLGESVTLSSGANPSWHITKITWSIYNNDTWIATFRSRNSNTEWLGKFKSRLSLNTSSGDLEIRDVQRGDELVYSVLLTHSQGEQQISKVPLTVTERLVEPSVQKVFSVLKDGHCVMALQCSSSVKDTRFSWEPEASFDGSFWRGSPNANASVVWASYSPNRNVIFICTASNGLTNASKVVREICQDEQPKPDVVVEGENRVPGIIKLLLGFLFGCLLTYIFRESLTCLSIRFNKSRSINKLCPTLSGVEKNSSLPIERS</sequence>
<dbReference type="Proteomes" id="UP000193380">
    <property type="component" value="Unassembled WGS sequence"/>
</dbReference>
<name>A0A060Y6V6_ONCMY</name>
<dbReference type="SMART" id="SM00409">
    <property type="entry name" value="IG"/>
    <property type="match status" value="1"/>
</dbReference>
<feature type="domain" description="Ig-like" evidence="5">
    <location>
        <begin position="153"/>
        <end position="233"/>
    </location>
</feature>
<dbReference type="PANTHER" id="PTHR12080">
    <property type="entry name" value="SIGNALING LYMPHOCYTIC ACTIVATION MOLECULE"/>
    <property type="match status" value="1"/>
</dbReference>
<dbReference type="InterPro" id="IPR007110">
    <property type="entry name" value="Ig-like_dom"/>
</dbReference>
<proteinExistence type="predicted"/>
<dbReference type="GO" id="GO:0005911">
    <property type="term" value="C:cell-cell junction"/>
    <property type="evidence" value="ECO:0007669"/>
    <property type="project" value="TreeGrafter"/>
</dbReference>
<dbReference type="Gene3D" id="2.60.40.10">
    <property type="entry name" value="Immunoglobulins"/>
    <property type="match status" value="2"/>
</dbReference>
<evidence type="ECO:0000313" key="7">
    <source>
        <dbReference type="Proteomes" id="UP000193380"/>
    </source>
</evidence>
<evidence type="ECO:0000313" key="6">
    <source>
        <dbReference type="EMBL" id="CDQ87653.1"/>
    </source>
</evidence>
<reference evidence="6" key="1">
    <citation type="journal article" date="2014" name="Nat. Commun.">
        <title>The rainbow trout genome provides novel insights into evolution after whole-genome duplication in vertebrates.</title>
        <authorList>
            <person name="Berthelot C."/>
            <person name="Brunet F."/>
            <person name="Chalopin D."/>
            <person name="Juanchich A."/>
            <person name="Bernard M."/>
            <person name="Noel B."/>
            <person name="Bento P."/>
            <person name="Da Silva C."/>
            <person name="Labadie K."/>
            <person name="Alberti A."/>
            <person name="Aury J.M."/>
            <person name="Louis A."/>
            <person name="Dehais P."/>
            <person name="Bardou P."/>
            <person name="Montfort J."/>
            <person name="Klopp C."/>
            <person name="Cabau C."/>
            <person name="Gaspin C."/>
            <person name="Thorgaard G.H."/>
            <person name="Boussaha M."/>
            <person name="Quillet E."/>
            <person name="Guyomard R."/>
            <person name="Galiana D."/>
            <person name="Bobe J."/>
            <person name="Volff J.N."/>
            <person name="Genet C."/>
            <person name="Wincker P."/>
            <person name="Jaillon O."/>
            <person name="Roest Crollius H."/>
            <person name="Guiguen Y."/>
        </authorList>
    </citation>
    <scope>NUCLEOTIDE SEQUENCE [LARGE SCALE GENOMIC DNA]</scope>
</reference>
<keyword evidence="4" id="KW-0325">Glycoprotein</keyword>
<comment type="subcellular location">
    <subcellularLocation>
        <location evidence="1">Membrane</location>
    </subcellularLocation>
</comment>
<dbReference type="SUPFAM" id="SSF48726">
    <property type="entry name" value="Immunoglobulin"/>
    <property type="match status" value="1"/>
</dbReference>
<keyword evidence="3" id="KW-0472">Membrane</keyword>
<dbReference type="InterPro" id="IPR013783">
    <property type="entry name" value="Ig-like_fold"/>
</dbReference>
<organism evidence="6 7">
    <name type="scientific">Oncorhynchus mykiss</name>
    <name type="common">Rainbow trout</name>
    <name type="synonym">Salmo gairdneri</name>
    <dbReference type="NCBI Taxonomy" id="8022"/>
    <lineage>
        <taxon>Eukaryota</taxon>
        <taxon>Metazoa</taxon>
        <taxon>Chordata</taxon>
        <taxon>Craniata</taxon>
        <taxon>Vertebrata</taxon>
        <taxon>Euteleostomi</taxon>
        <taxon>Actinopterygii</taxon>
        <taxon>Neopterygii</taxon>
        <taxon>Teleostei</taxon>
        <taxon>Protacanthopterygii</taxon>
        <taxon>Salmoniformes</taxon>
        <taxon>Salmonidae</taxon>
        <taxon>Salmoninae</taxon>
        <taxon>Oncorhynchus</taxon>
    </lineage>
</organism>
<keyword evidence="2" id="KW-0732">Signal</keyword>
<evidence type="ECO:0000256" key="2">
    <source>
        <dbReference type="ARBA" id="ARBA00022729"/>
    </source>
</evidence>